<proteinExistence type="predicted"/>
<dbReference type="InterPro" id="IPR046836">
    <property type="entry name" value="RHS_C"/>
</dbReference>
<dbReference type="AlphaFoldDB" id="A0A1X0NI64"/>
<dbReference type="VEuPathDB" id="TriTrypDB:TM35_000541030"/>
<dbReference type="Proteomes" id="UP000192257">
    <property type="component" value="Unassembled WGS sequence"/>
</dbReference>
<comment type="caution">
    <text evidence="2">The sequence shown here is derived from an EMBL/GenBank/DDBJ whole genome shotgun (WGS) entry which is preliminary data.</text>
</comment>
<evidence type="ECO:0000313" key="2">
    <source>
        <dbReference type="EMBL" id="ORC83879.1"/>
    </source>
</evidence>
<sequence>VARRIVMNCPSVREIKAICAWEKRNQSNELENYWKKIKERISNIGPLPRFIISDSAYEERCSRVQDTLDCINESNISEYKNILRGKGEWKDNSPSHKLVKIYRVVLNNGCDAPRNKSITVALGFHIVAKVIKILHSPVLNALFTDKGMIIAEKFEEYGINAFR</sequence>
<gene>
    <name evidence="2" type="ORF">TM35_000541030</name>
</gene>
<accession>A0A1X0NI64</accession>
<dbReference type="InterPro" id="IPR006518">
    <property type="entry name" value="Trypano_RHS"/>
</dbReference>
<dbReference type="Pfam" id="PF07999">
    <property type="entry name" value="RHSP"/>
    <property type="match status" value="1"/>
</dbReference>
<feature type="non-terminal residue" evidence="2">
    <location>
        <position position="1"/>
    </location>
</feature>
<dbReference type="OrthoDB" id="252802at2759"/>
<protein>
    <submittedName>
        <fullName evidence="2">Retrotransposon hot spot (RHS) protein</fullName>
    </submittedName>
</protein>
<dbReference type="EMBL" id="NBCO01000054">
    <property type="protein sequence ID" value="ORC83879.1"/>
    <property type="molecule type" value="Genomic_DNA"/>
</dbReference>
<reference evidence="2 3" key="1">
    <citation type="submission" date="2017-03" db="EMBL/GenBank/DDBJ databases">
        <title>An alternative strategy for trypanosome survival in the mammalian bloodstream revealed through genome and transcriptome analysis of the ubiquitous bovine parasite Trypanosoma (Megatrypanum) theileri.</title>
        <authorList>
            <person name="Kelly S."/>
            <person name="Ivens A."/>
            <person name="Mott A."/>
            <person name="O'Neill E."/>
            <person name="Emms D."/>
            <person name="Macleod O."/>
            <person name="Voorheis P."/>
            <person name="Matthews J."/>
            <person name="Matthews K."/>
            <person name="Carrington M."/>
        </authorList>
    </citation>
    <scope>NUCLEOTIDE SEQUENCE [LARGE SCALE GENOMIC DNA]</scope>
    <source>
        <strain evidence="2">Edinburgh</strain>
    </source>
</reference>
<organism evidence="2 3">
    <name type="scientific">Trypanosoma theileri</name>
    <dbReference type="NCBI Taxonomy" id="67003"/>
    <lineage>
        <taxon>Eukaryota</taxon>
        <taxon>Discoba</taxon>
        <taxon>Euglenozoa</taxon>
        <taxon>Kinetoplastea</taxon>
        <taxon>Metakinetoplastina</taxon>
        <taxon>Trypanosomatida</taxon>
        <taxon>Trypanosomatidae</taxon>
        <taxon>Trypanosoma</taxon>
    </lineage>
</organism>
<evidence type="ECO:0000259" key="1">
    <source>
        <dbReference type="Pfam" id="PF07999"/>
    </source>
</evidence>
<dbReference type="NCBIfam" id="TIGR01631">
    <property type="entry name" value="Trypano_RHS"/>
    <property type="match status" value="1"/>
</dbReference>
<feature type="non-terminal residue" evidence="2">
    <location>
        <position position="163"/>
    </location>
</feature>
<dbReference type="RefSeq" id="XP_028877945.1">
    <property type="nucleotide sequence ID" value="XM_029030728.1"/>
</dbReference>
<feature type="domain" description="Retrotransposon hot spot protein,C-terminal" evidence="1">
    <location>
        <begin position="2"/>
        <end position="162"/>
    </location>
</feature>
<dbReference type="GeneID" id="39990508"/>
<evidence type="ECO:0000313" key="3">
    <source>
        <dbReference type="Proteomes" id="UP000192257"/>
    </source>
</evidence>
<keyword evidence="3" id="KW-1185">Reference proteome</keyword>
<name>A0A1X0NI64_9TRYP</name>